<comment type="PTM">
    <text evidence="7">Binds 1 heme group per subunit.</text>
</comment>
<keyword evidence="10" id="KW-1185">Reference proteome</keyword>
<dbReference type="InterPro" id="IPR010980">
    <property type="entry name" value="Cyt_c/b562"/>
</dbReference>
<comment type="caution">
    <text evidence="9">The sequence shown here is derived from an EMBL/GenBank/DDBJ whole genome shotgun (WGS) entry which is preliminary data.</text>
</comment>
<dbReference type="SUPFAM" id="SSF47175">
    <property type="entry name" value="Cytochromes"/>
    <property type="match status" value="1"/>
</dbReference>
<dbReference type="GO" id="GO:0022900">
    <property type="term" value="P:electron transport chain"/>
    <property type="evidence" value="ECO:0007669"/>
    <property type="project" value="InterPro"/>
</dbReference>
<keyword evidence="8" id="KW-0732">Signal</keyword>
<keyword evidence="1" id="KW-0813">Transport</keyword>
<dbReference type="PROSITE" id="PS51009">
    <property type="entry name" value="CYTCII"/>
    <property type="match status" value="1"/>
</dbReference>
<dbReference type="AlphaFoldDB" id="A0A5B0X7A3"/>
<dbReference type="Gene3D" id="1.20.120.10">
    <property type="entry name" value="Cytochrome c/b562"/>
    <property type="match status" value="1"/>
</dbReference>
<keyword evidence="2 7" id="KW-0349">Heme</keyword>
<accession>A0A5B0X7A3</accession>
<evidence type="ECO:0000256" key="1">
    <source>
        <dbReference type="ARBA" id="ARBA00022448"/>
    </source>
</evidence>
<evidence type="ECO:0000313" key="10">
    <source>
        <dbReference type="Proteomes" id="UP000323708"/>
    </source>
</evidence>
<feature type="binding site" description="covalent" evidence="7">
    <location>
        <position position="145"/>
    </location>
    <ligand>
        <name>heme c</name>
        <dbReference type="ChEBI" id="CHEBI:61717"/>
    </ligand>
</feature>
<dbReference type="Pfam" id="PF01322">
    <property type="entry name" value="Cytochrom_C_2"/>
    <property type="match status" value="1"/>
</dbReference>
<evidence type="ECO:0000256" key="8">
    <source>
        <dbReference type="SAM" id="SignalP"/>
    </source>
</evidence>
<feature type="signal peptide" evidence="8">
    <location>
        <begin position="1"/>
        <end position="25"/>
    </location>
</feature>
<feature type="binding site" description="covalent" evidence="7">
    <location>
        <position position="148"/>
    </location>
    <ligand>
        <name>heme c</name>
        <dbReference type="ChEBI" id="CHEBI:61717"/>
    </ligand>
</feature>
<keyword evidence="4" id="KW-0249">Electron transport</keyword>
<dbReference type="InterPro" id="IPR002321">
    <property type="entry name" value="Cyt_c_II"/>
</dbReference>
<dbReference type="PRINTS" id="PR00608">
    <property type="entry name" value="CYTCHROMECII"/>
</dbReference>
<evidence type="ECO:0000256" key="4">
    <source>
        <dbReference type="ARBA" id="ARBA00022982"/>
    </source>
</evidence>
<sequence length="159" mass="17165">MKRSTRKLLLSIAGASCLAASVQVAAHLNDKEPMQSYRQSYFTLLAMNFGPIGSMVKGEMPWDDAKVKMFAGDLAALGSMDVSRAFGPGTDKGTTRAKPEIWDNQEDFSAKLQDMRDAVVALQGAANSGDRQAIAEATGAAGKTCKSCHDEYKSKDYLY</sequence>
<dbReference type="PIRSF" id="PIRSF000027">
    <property type="entry name" value="Cytc_c_prime"/>
    <property type="match status" value="1"/>
</dbReference>
<name>A0A5B0X7A3_9GAMM</name>
<dbReference type="GO" id="GO:0042597">
    <property type="term" value="C:periplasmic space"/>
    <property type="evidence" value="ECO:0007669"/>
    <property type="project" value="InterPro"/>
</dbReference>
<feature type="chain" id="PRO_5022779299" evidence="8">
    <location>
        <begin position="26"/>
        <end position="159"/>
    </location>
</feature>
<evidence type="ECO:0000256" key="7">
    <source>
        <dbReference type="PIRSR" id="PIRSR000027-2"/>
    </source>
</evidence>
<proteinExistence type="predicted"/>
<dbReference type="GO" id="GO:0005506">
    <property type="term" value="F:iron ion binding"/>
    <property type="evidence" value="ECO:0007669"/>
    <property type="project" value="InterPro"/>
</dbReference>
<evidence type="ECO:0000256" key="5">
    <source>
        <dbReference type="ARBA" id="ARBA00023004"/>
    </source>
</evidence>
<dbReference type="Proteomes" id="UP000323708">
    <property type="component" value="Unassembled WGS sequence"/>
</dbReference>
<dbReference type="GO" id="GO:0009055">
    <property type="term" value="F:electron transfer activity"/>
    <property type="evidence" value="ECO:0007669"/>
    <property type="project" value="InterPro"/>
</dbReference>
<protein>
    <submittedName>
        <fullName evidence="9">Cytochrome c</fullName>
    </submittedName>
</protein>
<evidence type="ECO:0000313" key="9">
    <source>
        <dbReference type="EMBL" id="KAA1194109.1"/>
    </source>
</evidence>
<dbReference type="InterPro" id="IPR015984">
    <property type="entry name" value="Cyt_c_prime_subgr"/>
</dbReference>
<evidence type="ECO:0000256" key="6">
    <source>
        <dbReference type="PIRSR" id="PIRSR000027-1"/>
    </source>
</evidence>
<evidence type="ECO:0000256" key="3">
    <source>
        <dbReference type="ARBA" id="ARBA00022723"/>
    </source>
</evidence>
<feature type="binding site" description="axial binding residue" evidence="6">
    <location>
        <position position="149"/>
    </location>
    <ligand>
        <name>heme c</name>
        <dbReference type="ChEBI" id="CHEBI:61717"/>
    </ligand>
    <ligandPart>
        <name>Fe</name>
        <dbReference type="ChEBI" id="CHEBI:18248"/>
    </ligandPart>
</feature>
<dbReference type="GO" id="GO:0020037">
    <property type="term" value="F:heme binding"/>
    <property type="evidence" value="ECO:0007669"/>
    <property type="project" value="InterPro"/>
</dbReference>
<dbReference type="RefSeq" id="WP_149609578.1">
    <property type="nucleotide sequence ID" value="NZ_VTUX01000001.1"/>
</dbReference>
<dbReference type="InterPro" id="IPR012127">
    <property type="entry name" value="Cyt_c_prime"/>
</dbReference>
<organism evidence="9 10">
    <name type="scientific">Pseudohalioglobus sediminis</name>
    <dbReference type="NCBI Taxonomy" id="2606449"/>
    <lineage>
        <taxon>Bacteria</taxon>
        <taxon>Pseudomonadati</taxon>
        <taxon>Pseudomonadota</taxon>
        <taxon>Gammaproteobacteria</taxon>
        <taxon>Cellvibrionales</taxon>
        <taxon>Halieaceae</taxon>
        <taxon>Pseudohalioglobus</taxon>
    </lineage>
</organism>
<evidence type="ECO:0000256" key="2">
    <source>
        <dbReference type="ARBA" id="ARBA00022617"/>
    </source>
</evidence>
<dbReference type="EMBL" id="VTUX01000001">
    <property type="protein sequence ID" value="KAA1194109.1"/>
    <property type="molecule type" value="Genomic_DNA"/>
</dbReference>
<reference evidence="9 10" key="1">
    <citation type="submission" date="2019-09" db="EMBL/GenBank/DDBJ databases">
        <authorList>
            <person name="Chen X.-Y."/>
        </authorList>
    </citation>
    <scope>NUCLEOTIDE SEQUENCE [LARGE SCALE GENOMIC DNA]</scope>
    <source>
        <strain evidence="9 10">NY5</strain>
    </source>
</reference>
<keyword evidence="3 6" id="KW-0479">Metal-binding</keyword>
<gene>
    <name evidence="9" type="ORF">F0M18_01325</name>
</gene>
<keyword evidence="5 6" id="KW-0408">Iron</keyword>